<dbReference type="AlphaFoldDB" id="A0A919XG88"/>
<evidence type="ECO:0000313" key="1">
    <source>
        <dbReference type="EMBL" id="GIO32256.1"/>
    </source>
</evidence>
<dbReference type="EMBL" id="BORQ01000004">
    <property type="protein sequence ID" value="GIO32256.1"/>
    <property type="molecule type" value="Genomic_DNA"/>
</dbReference>
<gene>
    <name evidence="1" type="ORF">J2TS6_33970</name>
</gene>
<sequence length="84" mass="9765">MVIKISREQKTNMAQKVQAYFEEERSESIGQLAAEQLIDFMIGEMGPYIYNQALTDARAMIAEKMAQIDDELYVLEKPVLHRRK</sequence>
<dbReference type="InterPro" id="IPR018680">
    <property type="entry name" value="DUF2164"/>
</dbReference>
<organism evidence="1 2">
    <name type="scientific">Paenibacillus albilobatus</name>
    <dbReference type="NCBI Taxonomy" id="2716884"/>
    <lineage>
        <taxon>Bacteria</taxon>
        <taxon>Bacillati</taxon>
        <taxon>Bacillota</taxon>
        <taxon>Bacilli</taxon>
        <taxon>Bacillales</taxon>
        <taxon>Paenibacillaceae</taxon>
        <taxon>Paenibacillus</taxon>
    </lineage>
</organism>
<name>A0A919XG88_9BACL</name>
<dbReference type="Pfam" id="PF09932">
    <property type="entry name" value="DUF2164"/>
    <property type="match status" value="1"/>
</dbReference>
<proteinExistence type="predicted"/>
<evidence type="ECO:0008006" key="3">
    <source>
        <dbReference type="Google" id="ProtNLM"/>
    </source>
</evidence>
<dbReference type="Proteomes" id="UP000679779">
    <property type="component" value="Unassembled WGS sequence"/>
</dbReference>
<protein>
    <recommendedName>
        <fullName evidence="3">DUF2164 domain-containing protein</fullName>
    </recommendedName>
</protein>
<evidence type="ECO:0000313" key="2">
    <source>
        <dbReference type="Proteomes" id="UP000679779"/>
    </source>
</evidence>
<reference evidence="1" key="1">
    <citation type="submission" date="2021-03" db="EMBL/GenBank/DDBJ databases">
        <title>Antimicrobial resistance genes in bacteria isolated from Japanese honey, and their potential for conferring macrolide and lincosamide resistance in the American foulbrood pathogen Paenibacillus larvae.</title>
        <authorList>
            <person name="Okamoto M."/>
            <person name="Kumagai M."/>
            <person name="Kanamori H."/>
            <person name="Takamatsu D."/>
        </authorList>
    </citation>
    <scope>NUCLEOTIDE SEQUENCE</scope>
    <source>
        <strain evidence="1">J2TS6</strain>
    </source>
</reference>
<keyword evidence="2" id="KW-1185">Reference proteome</keyword>
<comment type="caution">
    <text evidence="1">The sequence shown here is derived from an EMBL/GenBank/DDBJ whole genome shotgun (WGS) entry which is preliminary data.</text>
</comment>
<accession>A0A919XG88</accession>